<dbReference type="EC" id="5.3.1.9" evidence="1"/>
<dbReference type="SUPFAM" id="SSF53697">
    <property type="entry name" value="SIS domain"/>
    <property type="match status" value="1"/>
</dbReference>
<evidence type="ECO:0000313" key="1">
    <source>
        <dbReference type="EMBL" id="TWU17943.1"/>
    </source>
</evidence>
<dbReference type="Proteomes" id="UP000319908">
    <property type="component" value="Unassembled WGS sequence"/>
</dbReference>
<name>A0A5C6C082_9BACT</name>
<accession>A0A5C6C082</accession>
<organism evidence="1 2">
    <name type="scientific">Allorhodopirellula heiligendammensis</name>
    <dbReference type="NCBI Taxonomy" id="2714739"/>
    <lineage>
        <taxon>Bacteria</taxon>
        <taxon>Pseudomonadati</taxon>
        <taxon>Planctomycetota</taxon>
        <taxon>Planctomycetia</taxon>
        <taxon>Pirellulales</taxon>
        <taxon>Pirellulaceae</taxon>
        <taxon>Allorhodopirellula</taxon>
    </lineage>
</organism>
<keyword evidence="2" id="KW-1185">Reference proteome</keyword>
<dbReference type="GO" id="GO:1901135">
    <property type="term" value="P:carbohydrate derivative metabolic process"/>
    <property type="evidence" value="ECO:0007669"/>
    <property type="project" value="InterPro"/>
</dbReference>
<dbReference type="OrthoDB" id="140919at2"/>
<dbReference type="InterPro" id="IPR046348">
    <property type="entry name" value="SIS_dom_sf"/>
</dbReference>
<dbReference type="GO" id="GO:0004347">
    <property type="term" value="F:glucose-6-phosphate isomerase activity"/>
    <property type="evidence" value="ECO:0007669"/>
    <property type="project" value="UniProtKB-EC"/>
</dbReference>
<evidence type="ECO:0000313" key="2">
    <source>
        <dbReference type="Proteomes" id="UP000319908"/>
    </source>
</evidence>
<proteinExistence type="predicted"/>
<sequence>MKLLRFDPNGVMGGACAVTPEQFEALCGRLAAQRDDMLQRSTATWTGGFRMPEKLLTDYESMRENSELGRVFRVANRLHDHLDAVAVIGDQDTLLGPAALMRACCDPYHNELSRSARGSKPRMYFACADFDNDATEGLSRRLAMGGNGPHAAEQRYAIIPIDSRQRHGLSSLAVATSMEVIGDQLAASLGAGAPRWIPKLLIPITPASGPVRAHADRRGCERDFQFEDELGGPLGVYSPATLLPAALLGLDCIQFLVGAAAMNEHFLTTEFAENSVMQFVTIEAAIRQIHGASPSRLDVWTPALRGFGAWWECMMKAPLGRRESPGDGGVVHQVFVDAARTDPLPVQSREIATEIGIDCYSAPKSSKQASAVVTLPDLMRSAFARNNEERCNAGQPTTHLNLPHIDMHTLGQLFQFTWLARECLLTLHREPS</sequence>
<protein>
    <submittedName>
        <fullName evidence="1">Glucose-6-phosphate isomerase</fullName>
        <ecNumber evidence="1">5.3.1.9</ecNumber>
    </submittedName>
</protein>
<dbReference type="EMBL" id="SJPU01000001">
    <property type="protein sequence ID" value="TWU17943.1"/>
    <property type="molecule type" value="Genomic_DNA"/>
</dbReference>
<dbReference type="Gene3D" id="3.40.50.10490">
    <property type="entry name" value="Glucose-6-phosphate isomerase like protein, domain 1"/>
    <property type="match status" value="2"/>
</dbReference>
<dbReference type="AlphaFoldDB" id="A0A5C6C082"/>
<dbReference type="RefSeq" id="WP_146404907.1">
    <property type="nucleotide sequence ID" value="NZ_SJPU01000001.1"/>
</dbReference>
<dbReference type="GO" id="GO:0097367">
    <property type="term" value="F:carbohydrate derivative binding"/>
    <property type="evidence" value="ECO:0007669"/>
    <property type="project" value="InterPro"/>
</dbReference>
<gene>
    <name evidence="1" type="primary">pgi_1</name>
    <name evidence="1" type="ORF">Poly21_00950</name>
</gene>
<comment type="caution">
    <text evidence="1">The sequence shown here is derived from an EMBL/GenBank/DDBJ whole genome shotgun (WGS) entry which is preliminary data.</text>
</comment>
<keyword evidence="1" id="KW-0413">Isomerase</keyword>
<reference evidence="1 2" key="1">
    <citation type="journal article" date="2020" name="Antonie Van Leeuwenhoek">
        <title>Rhodopirellula heiligendammensis sp. nov., Rhodopirellula pilleata sp. nov., and Rhodopirellula solitaria sp. nov. isolated from natural or artificial marine surfaces in Northern Germany and California, USA, and emended description of the genus Rhodopirellula.</title>
        <authorList>
            <person name="Kallscheuer N."/>
            <person name="Wiegand S."/>
            <person name="Jogler M."/>
            <person name="Boedeker C."/>
            <person name="Peeters S.H."/>
            <person name="Rast P."/>
            <person name="Heuer A."/>
            <person name="Jetten M.S.M."/>
            <person name="Rohde M."/>
            <person name="Jogler C."/>
        </authorList>
    </citation>
    <scope>NUCLEOTIDE SEQUENCE [LARGE SCALE GENOMIC DNA]</scope>
    <source>
        <strain evidence="1 2">Poly21</strain>
    </source>
</reference>